<dbReference type="NCBIfam" id="TIGR04183">
    <property type="entry name" value="Por_Secre_tail"/>
    <property type="match status" value="1"/>
</dbReference>
<feature type="chain" id="PRO_5026755565" evidence="2">
    <location>
        <begin position="20"/>
        <end position="759"/>
    </location>
</feature>
<dbReference type="InterPro" id="IPR012334">
    <property type="entry name" value="Pectin_lyas_fold"/>
</dbReference>
<sequence>MKLITFCLLNFLLVVFSHAQTTYYCDPVGGQNSNDGSLNSPFASFGSVNWSSVGLQDNDIIYLLDGEHGTGYLGNLQFSNNILIKSVNAQKAVLTSLQINNSNHITLDGIKFDASLGSFSKEAALISGGSNATHLTLTNCLIQSASDSSVWTQADWYSNSVGGVQFRGSHINLNNNLFLNLYHAVELRGDYSLMQNNTIENFAGDAIRGLGSYSTYENNTIKNCFIEDYAINHDDAFQVYKLAGDFIVTDVTFRWNKIILFENPSQFVLDNNLIGTSMQGVINTDGSADNWVVENNLIVTDHFHGITLYGAQNCRVQNNTVIQSPLFYDTNQIPRIYIDDQNKSGQTRANMNNIIRNNICAQYTPWTYDATSTIENNIDINQNDYNNYSIYFSDYPNSDFQLKDSSPAVDFGVNLDLSNTDLLGNTRVYNNGVVDAGCYEYQGDSTTVPGGSYSINPSGDGIVSNPTDYSGTNPFLTGNSAGSPSELTLKIGGSAANGDAVTSSAILPFQLPKRPDGEVVVDAKLTVNVHYVRHWITSNIDLYGLPYSSSNQINPNDHYDEVFSMSHGTDMAIQDDYITRTEAVGSEFTPDRSVATSISGATQLMDYINAQYDAGATQGDYIFLRLNIDVPINQSSPSSLPTAGAHYFGISDETTGVNAPVLFMEFSSVLSDNENIKTLEKMIIYPNPVNQSWVTIKSHLLKQKSLIEIYSLTGSLIMKKEVSPNNTLQVQTELRLKKGIYLLKLSSGLDSRVGKLIVN</sequence>
<proteinExistence type="predicted"/>
<feature type="domain" description="Secretion system C-terminal sorting" evidence="3">
    <location>
        <begin position="684"/>
        <end position="758"/>
    </location>
</feature>
<dbReference type="InterPro" id="IPR022441">
    <property type="entry name" value="Para_beta_helix_rpt-2"/>
</dbReference>
<keyword evidence="5" id="KW-1185">Reference proteome</keyword>
<comment type="caution">
    <text evidence="4">The sequence shown here is derived from an EMBL/GenBank/DDBJ whole genome shotgun (WGS) entry which is preliminary data.</text>
</comment>
<organism evidence="4 5">
    <name type="scientific">Pseudotamlana haliotis</name>
    <dbReference type="NCBI Taxonomy" id="2614804"/>
    <lineage>
        <taxon>Bacteria</taxon>
        <taxon>Pseudomonadati</taxon>
        <taxon>Bacteroidota</taxon>
        <taxon>Flavobacteriia</taxon>
        <taxon>Flavobacteriales</taxon>
        <taxon>Flavobacteriaceae</taxon>
        <taxon>Pseudotamlana</taxon>
    </lineage>
</organism>
<dbReference type="Proteomes" id="UP000441333">
    <property type="component" value="Unassembled WGS sequence"/>
</dbReference>
<feature type="signal peptide" evidence="2">
    <location>
        <begin position="1"/>
        <end position="19"/>
    </location>
</feature>
<protein>
    <submittedName>
        <fullName evidence="4">T9SS type A sorting domain-containing protein</fullName>
    </submittedName>
</protein>
<evidence type="ECO:0000313" key="4">
    <source>
        <dbReference type="EMBL" id="KAB1068068.1"/>
    </source>
</evidence>
<evidence type="ECO:0000256" key="2">
    <source>
        <dbReference type="SAM" id="SignalP"/>
    </source>
</evidence>
<dbReference type="NCBIfam" id="NF041518">
    <property type="entry name" value="choice_anch_Q"/>
    <property type="match status" value="1"/>
</dbReference>
<keyword evidence="1 2" id="KW-0732">Signal</keyword>
<evidence type="ECO:0000256" key="1">
    <source>
        <dbReference type="ARBA" id="ARBA00022729"/>
    </source>
</evidence>
<gene>
    <name evidence="4" type="ORF">F6U93_07990</name>
</gene>
<reference evidence="4 5" key="1">
    <citation type="submission" date="2019-09" db="EMBL/GenBank/DDBJ databases">
        <authorList>
            <person name="Cao W.R."/>
        </authorList>
    </citation>
    <scope>NUCLEOTIDE SEQUENCE [LARGE SCALE GENOMIC DNA]</scope>
    <source>
        <strain evidence="4 5">B1N29</strain>
    </source>
</reference>
<evidence type="ECO:0000259" key="3">
    <source>
        <dbReference type="Pfam" id="PF18962"/>
    </source>
</evidence>
<dbReference type="RefSeq" id="WP_150938593.1">
    <property type="nucleotide sequence ID" value="NZ_WAAT01000041.1"/>
</dbReference>
<name>A0A6N6MEB4_9FLAO</name>
<dbReference type="InterPro" id="IPR059226">
    <property type="entry name" value="Choice_anch_Q_dom"/>
</dbReference>
<dbReference type="InterPro" id="IPR026444">
    <property type="entry name" value="Secre_tail"/>
</dbReference>
<dbReference type="NCBIfam" id="TIGR03804">
    <property type="entry name" value="para_beta_helix"/>
    <property type="match status" value="1"/>
</dbReference>
<dbReference type="Pfam" id="PF18962">
    <property type="entry name" value="Por_Secre_tail"/>
    <property type="match status" value="1"/>
</dbReference>
<accession>A0A6N6MEB4</accession>
<dbReference type="Gene3D" id="2.160.20.10">
    <property type="entry name" value="Single-stranded right-handed beta-helix, Pectin lyase-like"/>
    <property type="match status" value="1"/>
</dbReference>
<dbReference type="EMBL" id="WAAT01000041">
    <property type="protein sequence ID" value="KAB1068068.1"/>
    <property type="molecule type" value="Genomic_DNA"/>
</dbReference>
<dbReference type="AlphaFoldDB" id="A0A6N6MEB4"/>
<evidence type="ECO:0000313" key="5">
    <source>
        <dbReference type="Proteomes" id="UP000441333"/>
    </source>
</evidence>
<dbReference type="SUPFAM" id="SSF51126">
    <property type="entry name" value="Pectin lyase-like"/>
    <property type="match status" value="1"/>
</dbReference>
<dbReference type="InterPro" id="IPR011050">
    <property type="entry name" value="Pectin_lyase_fold/virulence"/>
</dbReference>